<name>A0A935UFJ7_9PROT</name>
<accession>A0A935UFJ7</accession>
<gene>
    <name evidence="2" type="ORF">IPJ27_08010</name>
</gene>
<feature type="region of interest" description="Disordered" evidence="1">
    <location>
        <begin position="45"/>
        <end position="68"/>
    </location>
</feature>
<dbReference type="EMBL" id="JADJMH010000005">
    <property type="protein sequence ID" value="MBK7674707.1"/>
    <property type="molecule type" value="Genomic_DNA"/>
</dbReference>
<dbReference type="Proteomes" id="UP000697998">
    <property type="component" value="Unassembled WGS sequence"/>
</dbReference>
<sequence>MTDSIIHKVRAIREQHAASFGFDLDRIFADLQARQNKHAAEGWTVIPAPASPPPEPNLALQRTRFAPR</sequence>
<evidence type="ECO:0000256" key="1">
    <source>
        <dbReference type="SAM" id="MobiDB-lite"/>
    </source>
</evidence>
<organism evidence="2 3">
    <name type="scientific">Candidatus Accumulibacter proximus</name>
    <dbReference type="NCBI Taxonomy" id="2954385"/>
    <lineage>
        <taxon>Bacteria</taxon>
        <taxon>Pseudomonadati</taxon>
        <taxon>Pseudomonadota</taxon>
        <taxon>Betaproteobacteria</taxon>
        <taxon>Candidatus Accumulibacter</taxon>
    </lineage>
</organism>
<evidence type="ECO:0000313" key="2">
    <source>
        <dbReference type="EMBL" id="MBK7674707.1"/>
    </source>
</evidence>
<protein>
    <submittedName>
        <fullName evidence="2">Uncharacterized protein</fullName>
    </submittedName>
</protein>
<proteinExistence type="predicted"/>
<comment type="caution">
    <text evidence="2">The sequence shown here is derived from an EMBL/GenBank/DDBJ whole genome shotgun (WGS) entry which is preliminary data.</text>
</comment>
<reference evidence="2 3" key="1">
    <citation type="submission" date="2020-10" db="EMBL/GenBank/DDBJ databases">
        <title>Connecting structure to function with the recovery of over 1000 high-quality activated sludge metagenome-assembled genomes encoding full-length rRNA genes using long-read sequencing.</title>
        <authorList>
            <person name="Singleton C.M."/>
            <person name="Petriglieri F."/>
            <person name="Kristensen J.M."/>
            <person name="Kirkegaard R.H."/>
            <person name="Michaelsen T.Y."/>
            <person name="Andersen M.H."/>
            <person name="Karst S.M."/>
            <person name="Dueholm M.S."/>
            <person name="Nielsen P.H."/>
            <person name="Albertsen M."/>
        </authorList>
    </citation>
    <scope>NUCLEOTIDE SEQUENCE [LARGE SCALE GENOMIC DNA]</scope>
    <source>
        <strain evidence="2">EsbW_18-Q3-R4-48_BATAC.285</strain>
    </source>
</reference>
<evidence type="ECO:0000313" key="3">
    <source>
        <dbReference type="Proteomes" id="UP000697998"/>
    </source>
</evidence>
<dbReference type="AlphaFoldDB" id="A0A935UFJ7"/>